<gene>
    <name evidence="1" type="ORF">SAMN06265222_10794</name>
</gene>
<sequence>MNAVVIDTNVPIVANENDGDDASACAKACRRALEQATNAIICIDDRHRIIDEYIRQVGLIGTPGIGHAFVKRVHQMQAVPNVCEMVEIHPSNAVNEKENYDEFPDDPDLDGFDASDRKFVAVALASQHGPPVLNATDSDWWNDREALERNGVKIEFLCPEAFS</sequence>
<comment type="caution">
    <text evidence="1">The sequence shown here is derived from an EMBL/GenBank/DDBJ whole genome shotgun (WGS) entry which is preliminary data.</text>
</comment>
<evidence type="ECO:0008006" key="3">
    <source>
        <dbReference type="Google" id="ProtNLM"/>
    </source>
</evidence>
<keyword evidence="2" id="KW-1185">Reference proteome</keyword>
<name>A0ABY1QAV0_9BACT</name>
<evidence type="ECO:0000313" key="1">
    <source>
        <dbReference type="EMBL" id="SMP61401.1"/>
    </source>
</evidence>
<dbReference type="Proteomes" id="UP001158067">
    <property type="component" value="Unassembled WGS sequence"/>
</dbReference>
<reference evidence="1 2" key="1">
    <citation type="submission" date="2017-05" db="EMBL/GenBank/DDBJ databases">
        <authorList>
            <person name="Varghese N."/>
            <person name="Submissions S."/>
        </authorList>
    </citation>
    <scope>NUCLEOTIDE SEQUENCE [LARGE SCALE GENOMIC DNA]</scope>
    <source>
        <strain evidence="1 2">DSM 25457</strain>
    </source>
</reference>
<organism evidence="1 2">
    <name type="scientific">Neorhodopirellula lusitana</name>
    <dbReference type="NCBI Taxonomy" id="445327"/>
    <lineage>
        <taxon>Bacteria</taxon>
        <taxon>Pseudomonadati</taxon>
        <taxon>Planctomycetota</taxon>
        <taxon>Planctomycetia</taxon>
        <taxon>Pirellulales</taxon>
        <taxon>Pirellulaceae</taxon>
        <taxon>Neorhodopirellula</taxon>
    </lineage>
</organism>
<protein>
    <recommendedName>
        <fullName evidence="3">PIN domain-containing protein</fullName>
    </recommendedName>
</protein>
<accession>A0ABY1QAV0</accession>
<proteinExistence type="predicted"/>
<evidence type="ECO:0000313" key="2">
    <source>
        <dbReference type="Proteomes" id="UP001158067"/>
    </source>
</evidence>
<dbReference type="EMBL" id="FXUG01000007">
    <property type="protein sequence ID" value="SMP61401.1"/>
    <property type="molecule type" value="Genomic_DNA"/>
</dbReference>
<dbReference type="RefSeq" id="WP_283433170.1">
    <property type="nucleotide sequence ID" value="NZ_FXUG01000007.1"/>
</dbReference>